<gene>
    <name evidence="2" type="ORF">LTR84_006809</name>
</gene>
<feature type="region of interest" description="Disordered" evidence="1">
    <location>
        <begin position="131"/>
        <end position="152"/>
    </location>
</feature>
<evidence type="ECO:0000256" key="1">
    <source>
        <dbReference type="SAM" id="MobiDB-lite"/>
    </source>
</evidence>
<dbReference type="InterPro" id="IPR017359">
    <property type="entry name" value="Phi-like"/>
</dbReference>
<proteinExistence type="predicted"/>
<evidence type="ECO:0000313" key="2">
    <source>
        <dbReference type="EMBL" id="KAK5047287.1"/>
    </source>
</evidence>
<evidence type="ECO:0008006" key="4">
    <source>
        <dbReference type="Google" id="ProtNLM"/>
    </source>
</evidence>
<dbReference type="GeneID" id="89974978"/>
<keyword evidence="3" id="KW-1185">Reference proteome</keyword>
<name>A0AAV9N0A6_9EURO</name>
<evidence type="ECO:0000313" key="3">
    <source>
        <dbReference type="Proteomes" id="UP001358417"/>
    </source>
</evidence>
<dbReference type="PANTHER" id="PTHR15955">
    <property type="entry name" value="RWD DOMAIN CONTAINING PROTEIN 2"/>
    <property type="match status" value="1"/>
</dbReference>
<sequence length="297" mass="32809">MASTEEDVASRLDAELSLLDAMYPSSVTWMCQSREVRFKTSTSASSGELQLRLPDTYPGSGLPSVISACDGTRNDVRERMRCAMRELGLVEGEECLDRVVGAFEGVVRVRVPLIRWSFLYFYEHGLRTPTGSETGIDSTTSGTNMQLETQDPPSSSKTVIIWLHHLLATSKRKLAINPTLHGSANPSLSLSTSTPNTHQSISGITKPGYPGILIFSGASRLVDAHVRELKDLNWQAFQVRYDSTDDGADRRCRWGFVHEESENGRGRIVEVETMAEVVKGIVGERERGVFLRCVGVK</sequence>
<dbReference type="Proteomes" id="UP001358417">
    <property type="component" value="Unassembled WGS sequence"/>
</dbReference>
<dbReference type="RefSeq" id="XP_064702849.1">
    <property type="nucleotide sequence ID" value="XM_064850367.1"/>
</dbReference>
<organism evidence="2 3">
    <name type="scientific">Exophiala bonariae</name>
    <dbReference type="NCBI Taxonomy" id="1690606"/>
    <lineage>
        <taxon>Eukaryota</taxon>
        <taxon>Fungi</taxon>
        <taxon>Dikarya</taxon>
        <taxon>Ascomycota</taxon>
        <taxon>Pezizomycotina</taxon>
        <taxon>Eurotiomycetes</taxon>
        <taxon>Chaetothyriomycetidae</taxon>
        <taxon>Chaetothyriales</taxon>
        <taxon>Herpotrichiellaceae</taxon>
        <taxon>Exophiala</taxon>
    </lineage>
</organism>
<comment type="caution">
    <text evidence="2">The sequence shown here is derived from an EMBL/GenBank/DDBJ whole genome shotgun (WGS) entry which is preliminary data.</text>
</comment>
<dbReference type="EMBL" id="JAVRRD010000026">
    <property type="protein sequence ID" value="KAK5047287.1"/>
    <property type="molecule type" value="Genomic_DNA"/>
</dbReference>
<dbReference type="AlphaFoldDB" id="A0AAV9N0A6"/>
<protein>
    <recommendedName>
        <fullName evidence="4">RWD domain-containing protein</fullName>
    </recommendedName>
</protein>
<accession>A0AAV9N0A6</accession>
<dbReference type="PANTHER" id="PTHR15955:SF8">
    <property type="entry name" value="RWD DOMAIN-CONTAINING PROTEIN 2B-RELATED"/>
    <property type="match status" value="1"/>
</dbReference>
<reference evidence="2 3" key="1">
    <citation type="submission" date="2023-08" db="EMBL/GenBank/DDBJ databases">
        <title>Black Yeasts Isolated from many extreme environments.</title>
        <authorList>
            <person name="Coleine C."/>
            <person name="Stajich J.E."/>
            <person name="Selbmann L."/>
        </authorList>
    </citation>
    <scope>NUCLEOTIDE SEQUENCE [LARGE SCALE GENOMIC DNA]</scope>
    <source>
        <strain evidence="2 3">CCFEE 5792</strain>
    </source>
</reference>
<dbReference type="CDD" id="cd11605">
    <property type="entry name" value="RWD_DRWD_ELF-like"/>
    <property type="match status" value="1"/>
</dbReference>